<dbReference type="AlphaFoldDB" id="X0RB62"/>
<accession>X0RB62</accession>
<evidence type="ECO:0000313" key="1">
    <source>
        <dbReference type="EMBL" id="GAF48260.1"/>
    </source>
</evidence>
<proteinExistence type="predicted"/>
<comment type="caution">
    <text evidence="1">The sequence shown here is derived from an EMBL/GenBank/DDBJ whole genome shotgun (WGS) entry which is preliminary data.</text>
</comment>
<sequence length="65" mass="7300">MRWAAVEAIQRQPAGTKISVDRKRIESRRGRNIAKVAAARKLLTLVYYGLRDGEIRALARHKAAA</sequence>
<reference evidence="1 2" key="1">
    <citation type="submission" date="2014-02" db="EMBL/GenBank/DDBJ databases">
        <title>Whole genome shotgun sequence of Rhodococcus wratislaviensis NBRC 100605.</title>
        <authorList>
            <person name="Hosoyama A."/>
            <person name="Tsuchikane K."/>
            <person name="Yoshida I."/>
            <person name="Ohji S."/>
            <person name="Ichikawa N."/>
            <person name="Yamazoe A."/>
            <person name="Fujita N."/>
        </authorList>
    </citation>
    <scope>NUCLEOTIDE SEQUENCE [LARGE SCALE GENOMIC DNA]</scope>
    <source>
        <strain evidence="1 2">NBRC 100605</strain>
    </source>
</reference>
<organism evidence="1 2">
    <name type="scientific">Rhodococcus wratislaviensis NBRC 100605</name>
    <dbReference type="NCBI Taxonomy" id="1219028"/>
    <lineage>
        <taxon>Bacteria</taxon>
        <taxon>Bacillati</taxon>
        <taxon>Actinomycetota</taxon>
        <taxon>Actinomycetes</taxon>
        <taxon>Mycobacteriales</taxon>
        <taxon>Nocardiaceae</taxon>
        <taxon>Rhodococcus</taxon>
    </lineage>
</organism>
<dbReference type="Proteomes" id="UP000019491">
    <property type="component" value="Unassembled WGS sequence"/>
</dbReference>
<protein>
    <submittedName>
        <fullName evidence="1">Uncharacterized protein</fullName>
    </submittedName>
</protein>
<keyword evidence="2" id="KW-1185">Reference proteome</keyword>
<name>X0RB62_RHOWR</name>
<evidence type="ECO:0000313" key="2">
    <source>
        <dbReference type="Proteomes" id="UP000019491"/>
    </source>
</evidence>
<gene>
    <name evidence="1" type="ORF">RW1_051_00240</name>
</gene>
<dbReference type="EMBL" id="BAWF01000051">
    <property type="protein sequence ID" value="GAF48260.1"/>
    <property type="molecule type" value="Genomic_DNA"/>
</dbReference>